<evidence type="ECO:0000256" key="1">
    <source>
        <dbReference type="SAM" id="MobiDB-lite"/>
    </source>
</evidence>
<comment type="caution">
    <text evidence="3">The sequence shown here is derived from an EMBL/GenBank/DDBJ whole genome shotgun (WGS) entry which is preliminary data.</text>
</comment>
<name>A0A6A5GTL7_CAERE</name>
<proteinExistence type="predicted"/>
<evidence type="ECO:0000313" key="3">
    <source>
        <dbReference type="EMBL" id="KAF1757825.1"/>
    </source>
</evidence>
<gene>
    <name evidence="3" type="ORF">GCK72_014282</name>
    <name evidence="2" type="ORF">GCK72_017775</name>
</gene>
<evidence type="ECO:0000313" key="4">
    <source>
        <dbReference type="Proteomes" id="UP000483820"/>
    </source>
</evidence>
<dbReference type="KEGG" id="crq:GCK72_014282"/>
<evidence type="ECO:0000313" key="2">
    <source>
        <dbReference type="EMBL" id="KAF1751221.1"/>
    </source>
</evidence>
<dbReference type="AlphaFoldDB" id="A0A6A5GTL7"/>
<dbReference type="CTD" id="9808363"/>
<sequence length="186" mass="20707">MAKCSKMSQNSEMAQTTTPHTRNAPRQTTSSTMSQPASAPPSYEESTSFTSRPLRVNTTPREFISSARQKEAMSTTSTSSSSTRGPLSFLEQIRDRCEPFTRAIMGTPQLDDHSTADSSTSADLKEIKNLLKSLIIDIETLKEMRSARQSSHLHNQWNQRREATLLLARDSSATRLTLPTVFTSIH</sequence>
<accession>A0A6A5GTL7</accession>
<dbReference type="RefSeq" id="XP_053584994.1">
    <property type="nucleotide sequence ID" value="XM_053730222.1"/>
</dbReference>
<dbReference type="Proteomes" id="UP000483820">
    <property type="component" value="Chromosome IV"/>
</dbReference>
<dbReference type="Proteomes" id="UP000483820">
    <property type="component" value="Chromosome V"/>
</dbReference>
<dbReference type="EMBL" id="WUAV01000004">
    <property type="protein sequence ID" value="KAF1757825.1"/>
    <property type="molecule type" value="Genomic_DNA"/>
</dbReference>
<protein>
    <submittedName>
        <fullName evidence="3">Uncharacterized protein</fullName>
    </submittedName>
</protein>
<feature type="compositionally biased region" description="Polar residues" evidence="1">
    <location>
        <begin position="44"/>
        <end position="60"/>
    </location>
</feature>
<reference evidence="3 4" key="1">
    <citation type="submission" date="2019-12" db="EMBL/GenBank/DDBJ databases">
        <title>Chromosome-level assembly of the Caenorhabditis remanei genome.</title>
        <authorList>
            <person name="Teterina A.A."/>
            <person name="Willis J.H."/>
            <person name="Phillips P.C."/>
        </authorList>
    </citation>
    <scope>NUCLEOTIDE SEQUENCE [LARGE SCALE GENOMIC DNA]</scope>
    <source>
        <strain evidence="3 4">PX506</strain>
        <tissue evidence="3">Whole organism</tissue>
    </source>
</reference>
<organism evidence="3 4">
    <name type="scientific">Caenorhabditis remanei</name>
    <name type="common">Caenorhabditis vulgaris</name>
    <dbReference type="NCBI Taxonomy" id="31234"/>
    <lineage>
        <taxon>Eukaryota</taxon>
        <taxon>Metazoa</taxon>
        <taxon>Ecdysozoa</taxon>
        <taxon>Nematoda</taxon>
        <taxon>Chromadorea</taxon>
        <taxon>Rhabditida</taxon>
        <taxon>Rhabditina</taxon>
        <taxon>Rhabditomorpha</taxon>
        <taxon>Rhabditoidea</taxon>
        <taxon>Rhabditidae</taxon>
        <taxon>Peloderinae</taxon>
        <taxon>Caenorhabditis</taxon>
    </lineage>
</organism>
<dbReference type="EMBL" id="WUAV01000005">
    <property type="protein sequence ID" value="KAF1751221.1"/>
    <property type="molecule type" value="Genomic_DNA"/>
</dbReference>
<feature type="region of interest" description="Disordered" evidence="1">
    <location>
        <begin position="1"/>
        <end position="86"/>
    </location>
</feature>
<dbReference type="GeneID" id="9808363"/>
<feature type="compositionally biased region" description="Polar residues" evidence="1">
    <location>
        <begin position="1"/>
        <end position="37"/>
    </location>
</feature>
<feature type="compositionally biased region" description="Low complexity" evidence="1">
    <location>
        <begin position="74"/>
        <end position="83"/>
    </location>
</feature>